<reference evidence="1" key="1">
    <citation type="submission" date="2020-11" db="EMBL/GenBank/DDBJ databases">
        <authorList>
            <consortium name="DOE Joint Genome Institute"/>
            <person name="Ahrendt S."/>
            <person name="Riley R."/>
            <person name="Andreopoulos W."/>
            <person name="LaButti K."/>
            <person name="Pangilinan J."/>
            <person name="Ruiz-duenas F.J."/>
            <person name="Barrasa J.M."/>
            <person name="Sanchez-Garcia M."/>
            <person name="Camarero S."/>
            <person name="Miyauchi S."/>
            <person name="Serrano A."/>
            <person name="Linde D."/>
            <person name="Babiker R."/>
            <person name="Drula E."/>
            <person name="Ayuso-Fernandez I."/>
            <person name="Pacheco R."/>
            <person name="Padilla G."/>
            <person name="Ferreira P."/>
            <person name="Barriuso J."/>
            <person name="Kellner H."/>
            <person name="Castanera R."/>
            <person name="Alfaro M."/>
            <person name="Ramirez L."/>
            <person name="Pisabarro A.G."/>
            <person name="Kuo A."/>
            <person name="Tritt A."/>
            <person name="Lipzen A."/>
            <person name="He G."/>
            <person name="Yan M."/>
            <person name="Ng V."/>
            <person name="Cullen D."/>
            <person name="Martin F."/>
            <person name="Rosso M.-N."/>
            <person name="Henrissat B."/>
            <person name="Hibbett D."/>
            <person name="Martinez A.T."/>
            <person name="Grigoriev I.V."/>
        </authorList>
    </citation>
    <scope>NUCLEOTIDE SEQUENCE</scope>
    <source>
        <strain evidence="1">AH 44721</strain>
    </source>
</reference>
<comment type="caution">
    <text evidence="1">The sequence shown here is derived from an EMBL/GenBank/DDBJ whole genome shotgun (WGS) entry which is preliminary data.</text>
</comment>
<protein>
    <submittedName>
        <fullName evidence="1">Uncharacterized protein</fullName>
    </submittedName>
</protein>
<keyword evidence="2" id="KW-1185">Reference proteome</keyword>
<organism evidence="1 2">
    <name type="scientific">Gymnopilus junonius</name>
    <name type="common">Spectacular rustgill mushroom</name>
    <name type="synonym">Gymnopilus spectabilis subsp. junonius</name>
    <dbReference type="NCBI Taxonomy" id="109634"/>
    <lineage>
        <taxon>Eukaryota</taxon>
        <taxon>Fungi</taxon>
        <taxon>Dikarya</taxon>
        <taxon>Basidiomycota</taxon>
        <taxon>Agaricomycotina</taxon>
        <taxon>Agaricomycetes</taxon>
        <taxon>Agaricomycetidae</taxon>
        <taxon>Agaricales</taxon>
        <taxon>Agaricineae</taxon>
        <taxon>Hymenogastraceae</taxon>
        <taxon>Gymnopilus</taxon>
    </lineage>
</organism>
<sequence>MFDALKAHLNMHIFYSSLMRGLRGMYYPIRTVLPPRLVRTLYNKPENRIVQTLVPENMQDKRQKIIDLSGRTAPVVYLNAVRPVDKVSTKTSRLRAEVVGMYRQAVRFPANTTGMFYFHEEPDMPKLAGAIRFRLCDSVDAFSQGHDLERSFAQPWAVNLYSIAKYPAHRPWRHFLVQEGLVSEDLFQDLEKLPLINTRNIRWLFSLDQTFVFELQRTQINFVVMTRRSLEATHISTPFGEMNMPMEGNSLRGNKVFPFKGYIRLRLEQYNHPKKGRGLVLRVVENMTPIECEPSRTLIPPTPGQLVSRINRCGIIEPYFTQMPYGVIFRHIPWHSPANI</sequence>
<dbReference type="Proteomes" id="UP000724874">
    <property type="component" value="Unassembled WGS sequence"/>
</dbReference>
<dbReference type="AlphaFoldDB" id="A0A9P5NJA9"/>
<dbReference type="EMBL" id="JADNYJ010000077">
    <property type="protein sequence ID" value="KAF8890013.1"/>
    <property type="molecule type" value="Genomic_DNA"/>
</dbReference>
<accession>A0A9P5NJA9</accession>
<evidence type="ECO:0000313" key="1">
    <source>
        <dbReference type="EMBL" id="KAF8890013.1"/>
    </source>
</evidence>
<gene>
    <name evidence="1" type="ORF">CPB84DRAFT_1411003</name>
</gene>
<proteinExistence type="predicted"/>
<evidence type="ECO:0000313" key="2">
    <source>
        <dbReference type="Proteomes" id="UP000724874"/>
    </source>
</evidence>
<name>A0A9P5NJA9_GYMJU</name>
<dbReference type="OrthoDB" id="2750929at2759"/>